<comment type="caution">
    <text evidence="1">The sequence shown here is derived from an EMBL/GenBank/DDBJ whole genome shotgun (WGS) entry which is preliminary data.</text>
</comment>
<dbReference type="Proteomes" id="UP001154282">
    <property type="component" value="Unassembled WGS sequence"/>
</dbReference>
<organism evidence="1 2">
    <name type="scientific">Linum tenue</name>
    <dbReference type="NCBI Taxonomy" id="586396"/>
    <lineage>
        <taxon>Eukaryota</taxon>
        <taxon>Viridiplantae</taxon>
        <taxon>Streptophyta</taxon>
        <taxon>Embryophyta</taxon>
        <taxon>Tracheophyta</taxon>
        <taxon>Spermatophyta</taxon>
        <taxon>Magnoliopsida</taxon>
        <taxon>eudicotyledons</taxon>
        <taxon>Gunneridae</taxon>
        <taxon>Pentapetalae</taxon>
        <taxon>rosids</taxon>
        <taxon>fabids</taxon>
        <taxon>Malpighiales</taxon>
        <taxon>Linaceae</taxon>
        <taxon>Linum</taxon>
    </lineage>
</organism>
<evidence type="ECO:0000313" key="2">
    <source>
        <dbReference type="Proteomes" id="UP001154282"/>
    </source>
</evidence>
<sequence>MTENHSWQTGLQRKADLASGRRIRISTRRSSPSFRIRGFASKSIRSRFLEPPRSCSLLSVAMASTGRIEGIYSARRDGGERIRRWEAEIGIAAAKRADFIELAQPIFFLRADRAGLV</sequence>
<dbReference type="EMBL" id="CAMGYJ010000005">
    <property type="protein sequence ID" value="CAI0412597.1"/>
    <property type="molecule type" value="Genomic_DNA"/>
</dbReference>
<proteinExistence type="predicted"/>
<protein>
    <submittedName>
        <fullName evidence="1">Uncharacterized protein</fullName>
    </submittedName>
</protein>
<dbReference type="AlphaFoldDB" id="A0AAV0JRJ1"/>
<evidence type="ECO:0000313" key="1">
    <source>
        <dbReference type="EMBL" id="CAI0412597.1"/>
    </source>
</evidence>
<gene>
    <name evidence="1" type="ORF">LITE_LOCUS15614</name>
</gene>
<accession>A0AAV0JRJ1</accession>
<keyword evidence="2" id="KW-1185">Reference proteome</keyword>
<reference evidence="1" key="1">
    <citation type="submission" date="2022-08" db="EMBL/GenBank/DDBJ databases">
        <authorList>
            <person name="Gutierrez-Valencia J."/>
        </authorList>
    </citation>
    <scope>NUCLEOTIDE SEQUENCE</scope>
</reference>
<name>A0AAV0JRJ1_9ROSI</name>